<keyword evidence="1" id="KW-0808">Transferase</keyword>
<keyword evidence="2 5" id="KW-0547">Nucleotide-binding</keyword>
<dbReference type="GO" id="GO:0004672">
    <property type="term" value="F:protein kinase activity"/>
    <property type="evidence" value="ECO:0007669"/>
    <property type="project" value="InterPro"/>
</dbReference>
<evidence type="ECO:0000256" key="4">
    <source>
        <dbReference type="ARBA" id="ARBA00022840"/>
    </source>
</evidence>
<organism evidence="7 8">
    <name type="scientific">Striga asiatica</name>
    <name type="common">Asiatic witchweed</name>
    <name type="synonym">Buchnera asiatica</name>
    <dbReference type="NCBI Taxonomy" id="4170"/>
    <lineage>
        <taxon>Eukaryota</taxon>
        <taxon>Viridiplantae</taxon>
        <taxon>Streptophyta</taxon>
        <taxon>Embryophyta</taxon>
        <taxon>Tracheophyta</taxon>
        <taxon>Spermatophyta</taxon>
        <taxon>Magnoliopsida</taxon>
        <taxon>eudicotyledons</taxon>
        <taxon>Gunneridae</taxon>
        <taxon>Pentapetalae</taxon>
        <taxon>asterids</taxon>
        <taxon>lamiids</taxon>
        <taxon>Lamiales</taxon>
        <taxon>Orobanchaceae</taxon>
        <taxon>Buchnereae</taxon>
        <taxon>Striga</taxon>
    </lineage>
</organism>
<dbReference type="PANTHER" id="PTHR48011:SF103">
    <property type="entry name" value="MITOGEN-ACTIVATED PROTEIN KINASE KINASE KINASE YODA-LIKE"/>
    <property type="match status" value="1"/>
</dbReference>
<gene>
    <name evidence="7" type="ORF">STAS_23057</name>
</gene>
<dbReference type="AlphaFoldDB" id="A0A5A7QM45"/>
<dbReference type="InterPro" id="IPR017441">
    <property type="entry name" value="Protein_kinase_ATP_BS"/>
</dbReference>
<dbReference type="EMBL" id="BKCP01007404">
    <property type="protein sequence ID" value="GER46056.1"/>
    <property type="molecule type" value="Genomic_DNA"/>
</dbReference>
<evidence type="ECO:0000256" key="2">
    <source>
        <dbReference type="ARBA" id="ARBA00022741"/>
    </source>
</evidence>
<dbReference type="PANTHER" id="PTHR48011">
    <property type="entry name" value="CCR4-NOT TRANSCRIPTIONAL COMPLEX SUBUNIT CAF120-RELATED"/>
    <property type="match status" value="1"/>
</dbReference>
<feature type="binding site" evidence="5">
    <location>
        <position position="336"/>
    </location>
    <ligand>
        <name>ATP</name>
        <dbReference type="ChEBI" id="CHEBI:30616"/>
    </ligand>
</feature>
<evidence type="ECO:0000256" key="3">
    <source>
        <dbReference type="ARBA" id="ARBA00022777"/>
    </source>
</evidence>
<dbReference type="PROSITE" id="PS00108">
    <property type="entry name" value="PROTEIN_KINASE_ST"/>
    <property type="match status" value="2"/>
</dbReference>
<keyword evidence="4 5" id="KW-0067">ATP-binding</keyword>
<dbReference type="InterPro" id="IPR008271">
    <property type="entry name" value="Ser/Thr_kinase_AS"/>
</dbReference>
<dbReference type="SUPFAM" id="SSF56112">
    <property type="entry name" value="Protein kinase-like (PK-like)"/>
    <property type="match status" value="2"/>
</dbReference>
<evidence type="ECO:0000313" key="8">
    <source>
        <dbReference type="Proteomes" id="UP000325081"/>
    </source>
</evidence>
<dbReference type="PROSITE" id="PS00107">
    <property type="entry name" value="PROTEIN_KINASE_ATP"/>
    <property type="match status" value="2"/>
</dbReference>
<name>A0A5A7QM45_STRAF</name>
<dbReference type="GO" id="GO:0007165">
    <property type="term" value="P:signal transduction"/>
    <property type="evidence" value="ECO:0007669"/>
    <property type="project" value="TreeGrafter"/>
</dbReference>
<proteinExistence type="predicted"/>
<accession>A0A5A7QM45</accession>
<dbReference type="InterPro" id="IPR011990">
    <property type="entry name" value="TPR-like_helical_dom_sf"/>
</dbReference>
<feature type="domain" description="Protein kinase" evidence="6">
    <location>
        <begin position="306"/>
        <end position="555"/>
    </location>
</feature>
<keyword evidence="3 7" id="KW-0418">Kinase</keyword>
<dbReference type="Proteomes" id="UP000325081">
    <property type="component" value="Unassembled WGS sequence"/>
</dbReference>
<dbReference type="PROSITE" id="PS50011">
    <property type="entry name" value="PROTEIN_KINASE_DOM"/>
    <property type="match status" value="2"/>
</dbReference>
<evidence type="ECO:0000313" key="7">
    <source>
        <dbReference type="EMBL" id="GER46056.1"/>
    </source>
</evidence>
<feature type="non-terminal residue" evidence="7">
    <location>
        <position position="762"/>
    </location>
</feature>
<feature type="binding site" evidence="5">
    <location>
        <position position="57"/>
    </location>
    <ligand>
        <name>ATP</name>
        <dbReference type="ChEBI" id="CHEBI:30616"/>
    </ligand>
</feature>
<dbReference type="Gene3D" id="3.30.200.20">
    <property type="entry name" value="Phosphorylase Kinase, domain 1"/>
    <property type="match status" value="1"/>
</dbReference>
<keyword evidence="8" id="KW-1185">Reference proteome</keyword>
<dbReference type="InterPro" id="IPR011009">
    <property type="entry name" value="Kinase-like_dom_sf"/>
</dbReference>
<dbReference type="OrthoDB" id="8693905at2759"/>
<dbReference type="Pfam" id="PF00069">
    <property type="entry name" value="Pkinase"/>
    <property type="match status" value="2"/>
</dbReference>
<feature type="domain" description="Protein kinase" evidence="6">
    <location>
        <begin position="27"/>
        <end position="276"/>
    </location>
</feature>
<dbReference type="Gene3D" id="1.25.40.10">
    <property type="entry name" value="Tetratricopeptide repeat domain"/>
    <property type="match status" value="1"/>
</dbReference>
<reference evidence="8" key="1">
    <citation type="journal article" date="2019" name="Curr. Biol.">
        <title>Genome Sequence of Striga asiatica Provides Insight into the Evolution of Plant Parasitism.</title>
        <authorList>
            <person name="Yoshida S."/>
            <person name="Kim S."/>
            <person name="Wafula E.K."/>
            <person name="Tanskanen J."/>
            <person name="Kim Y.M."/>
            <person name="Honaas L."/>
            <person name="Yang Z."/>
            <person name="Spallek T."/>
            <person name="Conn C.E."/>
            <person name="Ichihashi Y."/>
            <person name="Cheong K."/>
            <person name="Cui S."/>
            <person name="Der J.P."/>
            <person name="Gundlach H."/>
            <person name="Jiao Y."/>
            <person name="Hori C."/>
            <person name="Ishida J.K."/>
            <person name="Kasahara H."/>
            <person name="Kiba T."/>
            <person name="Kim M.S."/>
            <person name="Koo N."/>
            <person name="Laohavisit A."/>
            <person name="Lee Y.H."/>
            <person name="Lumba S."/>
            <person name="McCourt P."/>
            <person name="Mortimer J.C."/>
            <person name="Mutuku J.M."/>
            <person name="Nomura T."/>
            <person name="Sasaki-Sekimoto Y."/>
            <person name="Seto Y."/>
            <person name="Wang Y."/>
            <person name="Wakatake T."/>
            <person name="Sakakibara H."/>
            <person name="Demura T."/>
            <person name="Yamaguchi S."/>
            <person name="Yoneyama K."/>
            <person name="Manabe R.I."/>
            <person name="Nelson D.C."/>
            <person name="Schulman A.H."/>
            <person name="Timko M.P."/>
            <person name="dePamphilis C.W."/>
            <person name="Choi D."/>
            <person name="Shirasu K."/>
        </authorList>
    </citation>
    <scope>NUCLEOTIDE SEQUENCE [LARGE SCALE GENOMIC DNA]</scope>
    <source>
        <strain evidence="8">cv. UVA1</strain>
    </source>
</reference>
<dbReference type="SMART" id="SM00220">
    <property type="entry name" value="S_TKc"/>
    <property type="match status" value="2"/>
</dbReference>
<evidence type="ECO:0000256" key="1">
    <source>
        <dbReference type="ARBA" id="ARBA00022679"/>
    </source>
</evidence>
<comment type="caution">
    <text evidence="7">The sequence shown here is derived from an EMBL/GenBank/DDBJ whole genome shotgun (WGS) entry which is preliminary data.</text>
</comment>
<dbReference type="GO" id="GO:0005524">
    <property type="term" value="F:ATP binding"/>
    <property type="evidence" value="ECO:0007669"/>
    <property type="project" value="UniProtKB-UniRule"/>
</dbReference>
<dbReference type="Gene3D" id="1.10.510.10">
    <property type="entry name" value="Transferase(Phosphotransferase) domain 1"/>
    <property type="match status" value="2"/>
</dbReference>
<dbReference type="InterPro" id="IPR052751">
    <property type="entry name" value="Plant_MAPKKK"/>
</dbReference>
<evidence type="ECO:0000256" key="5">
    <source>
        <dbReference type="PROSITE-ProRule" id="PRU10141"/>
    </source>
</evidence>
<protein>
    <submittedName>
        <fullName evidence="7">Mitogen-activated protein kinase kinase kinase</fullName>
    </submittedName>
</protein>
<sequence>MAVCAGAYNLLHNHNQLMCGGKQREYWIRGPLLGEGSYGRVYKATLINSSSSFIAVKTSLSETLRKEFEILVRLYDCPHVIRCLGYHTTQEYYDGRFLVSNNLLLEYASGGTLLDRIEKSGGRLPEMEVRAHTKSILRGLRHIHGLGFVHCDLKPENVLLVAENDGNLTAKISDFGLSKERRTVPYVCGTRAYLSPEAELYGTQEEPSDVWALGCVVLEMLVGPDNAWGGAKEEILALIIGRKMISEDAGDFLKCCFTSDPDRRPTAESLLLHSFVDDYAKHLFSSANASLMCGGKQREYGEGVDWIRGPLLGEGSYGRVYKATLINSSSSFIAVKTSLSETLRKEFEILVRLYDCPHVIRCLGYHTTQEYYDGRFLVSNNLLLEYASGGTLLDRIEKSGGRLPEMEVRAHTKSILRGLRHIHGLGLVHCDLKPENVLLVAENDGNLTAKISDFGLSKERGTIPYVCGTRAYLSPEAELYGTQEEPSDVWALGCVVLEMLVGPDNAWGGAKEEILALIIGRKMISEDAGDFLKCCFTSDPDRRPTAKSLLLHSFVDDYAKHLFSSANASVEDAEYGFTPPPHALTPPPQKQTQAESQLHAHQLEHHHTFVLSNPILLLLETKCRSMPHLMQIHARMTVAGLSSDPLAHSRLVAFCALSPTGDLDYSKRLLISTINHNAFSWNIVIRAACDGHNPAETFLLYKQMLGVGNFGSRPDNYTYPLLFKTCARLLLFDVGRQVLVHCSVKHRNERLGGFVTFVNGER</sequence>
<dbReference type="InterPro" id="IPR000719">
    <property type="entry name" value="Prot_kinase_dom"/>
</dbReference>
<evidence type="ECO:0000259" key="6">
    <source>
        <dbReference type="PROSITE" id="PS50011"/>
    </source>
</evidence>